<comment type="subcellular location">
    <subcellularLocation>
        <location evidence="1">Cell inner membrane</location>
        <topology evidence="1">Multi-pass membrane protein</topology>
    </subcellularLocation>
</comment>
<evidence type="ECO:0000256" key="2">
    <source>
        <dbReference type="ARBA" id="ARBA00022448"/>
    </source>
</evidence>
<evidence type="ECO:0000256" key="4">
    <source>
        <dbReference type="ARBA" id="ARBA00022519"/>
    </source>
</evidence>
<dbReference type="EMBL" id="CP018171">
    <property type="protein sequence ID" value="APH71753.1"/>
    <property type="molecule type" value="Genomic_DNA"/>
</dbReference>
<dbReference type="KEGG" id="meso:BSQ44_10510"/>
<evidence type="ECO:0000256" key="7">
    <source>
        <dbReference type="ARBA" id="ARBA00023136"/>
    </source>
</evidence>
<dbReference type="Proteomes" id="UP000182840">
    <property type="component" value="Chromosome"/>
</dbReference>
<keyword evidence="6 9" id="KW-1133">Transmembrane helix</keyword>
<evidence type="ECO:0000256" key="8">
    <source>
        <dbReference type="ARBA" id="ARBA00035655"/>
    </source>
</evidence>
<dbReference type="GO" id="GO:0005886">
    <property type="term" value="C:plasma membrane"/>
    <property type="evidence" value="ECO:0007669"/>
    <property type="project" value="UniProtKB-SubCell"/>
</dbReference>
<keyword evidence="11" id="KW-1185">Reference proteome</keyword>
<keyword evidence="2" id="KW-0813">Transport</keyword>
<comment type="similarity">
    <text evidence="8">Belongs to the TsuA/YedE (TC 9.B.102) family.</text>
</comment>
<feature type="transmembrane region" description="Helical" evidence="9">
    <location>
        <begin position="204"/>
        <end position="225"/>
    </location>
</feature>
<keyword evidence="5 9" id="KW-0812">Transmembrane</keyword>
<keyword evidence="3" id="KW-1003">Cell membrane</keyword>
<dbReference type="STRING" id="1670800.BSQ44_10510"/>
<evidence type="ECO:0000256" key="5">
    <source>
        <dbReference type="ARBA" id="ARBA00022692"/>
    </source>
</evidence>
<gene>
    <name evidence="10" type="ORF">BSQ44_10510</name>
</gene>
<feature type="transmembrane region" description="Helical" evidence="9">
    <location>
        <begin position="325"/>
        <end position="348"/>
    </location>
</feature>
<feature type="transmembrane region" description="Helical" evidence="9">
    <location>
        <begin position="297"/>
        <end position="319"/>
    </location>
</feature>
<name>A0A1L3SQQ6_9HYPH</name>
<evidence type="ECO:0000313" key="10">
    <source>
        <dbReference type="EMBL" id="APH71753.1"/>
    </source>
</evidence>
<keyword evidence="4" id="KW-0997">Cell inner membrane</keyword>
<feature type="transmembrane region" description="Helical" evidence="9">
    <location>
        <begin position="260"/>
        <end position="277"/>
    </location>
</feature>
<organism evidence="10 11">
    <name type="scientific">Aquibium oceanicum</name>
    <dbReference type="NCBI Taxonomy" id="1670800"/>
    <lineage>
        <taxon>Bacteria</taxon>
        <taxon>Pseudomonadati</taxon>
        <taxon>Pseudomonadota</taxon>
        <taxon>Alphaproteobacteria</taxon>
        <taxon>Hyphomicrobiales</taxon>
        <taxon>Phyllobacteriaceae</taxon>
        <taxon>Aquibium</taxon>
    </lineage>
</organism>
<accession>A0A1L3SQQ6</accession>
<feature type="transmembrane region" description="Helical" evidence="9">
    <location>
        <begin position="89"/>
        <end position="112"/>
    </location>
</feature>
<feature type="transmembrane region" description="Helical" evidence="9">
    <location>
        <begin position="119"/>
        <end position="139"/>
    </location>
</feature>
<dbReference type="InterPro" id="IPR007272">
    <property type="entry name" value="Sulf_transp_TsuA/YedE"/>
</dbReference>
<keyword evidence="7 9" id="KW-0472">Membrane</keyword>
<dbReference type="Pfam" id="PF04143">
    <property type="entry name" value="Sulf_transp"/>
    <property type="match status" value="1"/>
</dbReference>
<dbReference type="PANTHER" id="PTHR30574">
    <property type="entry name" value="INNER MEMBRANE PROTEIN YEDE"/>
    <property type="match status" value="1"/>
</dbReference>
<dbReference type="PANTHER" id="PTHR30574:SF1">
    <property type="entry name" value="SULPHUR TRANSPORT DOMAIN-CONTAINING PROTEIN"/>
    <property type="match status" value="1"/>
</dbReference>
<dbReference type="RefSeq" id="WP_072603824.1">
    <property type="nucleotide sequence ID" value="NZ_CP018171.1"/>
</dbReference>
<reference evidence="11" key="1">
    <citation type="submission" date="2016-11" db="EMBL/GenBank/DDBJ databases">
        <title>Mesorhizobium oceanicum sp. nov., isolated from deep seawater in South China Sea.</title>
        <authorList>
            <person name="Fu G.-Y."/>
        </authorList>
    </citation>
    <scope>NUCLEOTIDE SEQUENCE [LARGE SCALE GENOMIC DNA]</scope>
    <source>
        <strain evidence="11">B7</strain>
    </source>
</reference>
<proteinExistence type="inferred from homology"/>
<evidence type="ECO:0000256" key="1">
    <source>
        <dbReference type="ARBA" id="ARBA00004429"/>
    </source>
</evidence>
<evidence type="ECO:0000313" key="11">
    <source>
        <dbReference type="Proteomes" id="UP000182840"/>
    </source>
</evidence>
<evidence type="ECO:0000256" key="9">
    <source>
        <dbReference type="SAM" id="Phobius"/>
    </source>
</evidence>
<protein>
    <submittedName>
        <fullName evidence="10">Mmebrane protein</fullName>
    </submittedName>
</protein>
<feature type="transmembrane region" description="Helical" evidence="9">
    <location>
        <begin position="6"/>
        <end position="26"/>
    </location>
</feature>
<dbReference type="SMR" id="A0A1L3SQQ6"/>
<sequence>MTELAGSLWFLPIAGLVAGFAMGFAARRRHFCTMSALERHWYAGDSAGLRTWMLAAAVALVLTQALVAAGHADVSMSFYLAPSFAPTGAILGGLAFGFGMALVGTCGFGALVRLGGGSLRSLVVLVVLGLSALAAQRGLVGQGRVLVVDDLALDLSFAGDQSLGAIVSAIAGIDLRFPVFAAVAAALLWWVFRDCGFRRQGGRIAVGAVIGAAIGFGWIATTLAYRNSFEPVQIEAGSFVVPVGDAILQFVAFTGVLPDYGVGLVLGVVAGAAACAWRRRDVRWEACDDARELGRHIAGGFLMGTGGVFAMGCTIGQGVSAVSVLAISAPIVMASIALGARMGLAYLIEGSPLAVFRSYPRRPAE</sequence>
<dbReference type="AlphaFoldDB" id="A0A1L3SQQ6"/>
<feature type="transmembrane region" description="Helical" evidence="9">
    <location>
        <begin position="47"/>
        <end position="69"/>
    </location>
</feature>
<evidence type="ECO:0000256" key="3">
    <source>
        <dbReference type="ARBA" id="ARBA00022475"/>
    </source>
</evidence>
<evidence type="ECO:0000256" key="6">
    <source>
        <dbReference type="ARBA" id="ARBA00022989"/>
    </source>
</evidence>
<feature type="transmembrane region" description="Helical" evidence="9">
    <location>
        <begin position="163"/>
        <end position="192"/>
    </location>
</feature>